<dbReference type="RefSeq" id="XP_020087217.1">
    <property type="nucleotide sequence ID" value="XM_020231628.1"/>
</dbReference>
<feature type="signal peptide" evidence="3">
    <location>
        <begin position="1"/>
        <end position="28"/>
    </location>
</feature>
<gene>
    <name evidence="8" type="primary">LOC109709405</name>
    <name evidence="5" type="ORF">ACMD2_01730</name>
</gene>
<dbReference type="EMBL" id="LSRQ01001555">
    <property type="protein sequence ID" value="OAY77336.1"/>
    <property type="molecule type" value="Genomic_DNA"/>
</dbReference>
<dbReference type="GeneID" id="109709405"/>
<dbReference type="Gramene" id="Aco002529.1.mrna1">
    <property type="protein sequence ID" value="Aco002529.1.mrna1"/>
    <property type="gene ID" value="Aco002529.1.path1"/>
</dbReference>
<name>A0A199VKD3_ANACO</name>
<proteinExistence type="predicted"/>
<dbReference type="Proteomes" id="UP000092600">
    <property type="component" value="Unassembled WGS sequence"/>
</dbReference>
<evidence type="ECO:0000313" key="6">
    <source>
        <dbReference type="Proteomes" id="UP000092600"/>
    </source>
</evidence>
<feature type="transmembrane region" description="Helical" evidence="2">
    <location>
        <begin position="195"/>
        <end position="212"/>
    </location>
</feature>
<feature type="domain" description="DUF7731" evidence="4">
    <location>
        <begin position="48"/>
        <end position="143"/>
    </location>
</feature>
<organism evidence="5 6">
    <name type="scientific">Ananas comosus</name>
    <name type="common">Pineapple</name>
    <name type="synonym">Ananas ananas</name>
    <dbReference type="NCBI Taxonomy" id="4615"/>
    <lineage>
        <taxon>Eukaryota</taxon>
        <taxon>Viridiplantae</taxon>
        <taxon>Streptophyta</taxon>
        <taxon>Embryophyta</taxon>
        <taxon>Tracheophyta</taxon>
        <taxon>Spermatophyta</taxon>
        <taxon>Magnoliopsida</taxon>
        <taxon>Liliopsida</taxon>
        <taxon>Poales</taxon>
        <taxon>Bromeliaceae</taxon>
        <taxon>Bromelioideae</taxon>
        <taxon>Ananas</taxon>
    </lineage>
</organism>
<reference evidence="8" key="2">
    <citation type="submission" date="2025-04" db="UniProtKB">
        <authorList>
            <consortium name="RefSeq"/>
        </authorList>
    </citation>
    <scope>IDENTIFICATION</scope>
    <source>
        <tissue evidence="8">Leaf</tissue>
    </source>
</reference>
<dbReference type="InterPro" id="IPR056633">
    <property type="entry name" value="DUF7731"/>
</dbReference>
<evidence type="ECO:0000256" key="1">
    <source>
        <dbReference type="SAM" id="MobiDB-lite"/>
    </source>
</evidence>
<dbReference type="Pfam" id="PF24865">
    <property type="entry name" value="DUF7731"/>
    <property type="match status" value="1"/>
</dbReference>
<evidence type="ECO:0000259" key="4">
    <source>
        <dbReference type="Pfam" id="PF24865"/>
    </source>
</evidence>
<dbReference type="STRING" id="4615.A0A199VKD3"/>
<evidence type="ECO:0000313" key="5">
    <source>
        <dbReference type="EMBL" id="OAY77336.1"/>
    </source>
</evidence>
<keyword evidence="2" id="KW-0812">Transmembrane</keyword>
<keyword evidence="3" id="KW-0732">Signal</keyword>
<dbReference type="Proteomes" id="UP000515123">
    <property type="component" value="Linkage group 4"/>
</dbReference>
<evidence type="ECO:0000313" key="7">
    <source>
        <dbReference type="Proteomes" id="UP000515123"/>
    </source>
</evidence>
<feature type="chain" id="PRO_5044554563" evidence="3">
    <location>
        <begin position="29"/>
        <end position="213"/>
    </location>
</feature>
<dbReference type="PANTHER" id="PTHR34366">
    <property type="entry name" value="OS07G0289901 PROTEIN-RELATED"/>
    <property type="match status" value="1"/>
</dbReference>
<keyword evidence="7" id="KW-1185">Reference proteome</keyword>
<evidence type="ECO:0000313" key="8">
    <source>
        <dbReference type="RefSeq" id="XP_020087217.1"/>
    </source>
</evidence>
<feature type="region of interest" description="Disordered" evidence="1">
    <location>
        <begin position="132"/>
        <end position="174"/>
    </location>
</feature>
<evidence type="ECO:0000256" key="3">
    <source>
        <dbReference type="SAM" id="SignalP"/>
    </source>
</evidence>
<evidence type="ECO:0000256" key="2">
    <source>
        <dbReference type="SAM" id="Phobius"/>
    </source>
</evidence>
<keyword evidence="2" id="KW-1133">Transmembrane helix</keyword>
<accession>A0A199VKD3</accession>
<dbReference type="AlphaFoldDB" id="A0A199VKD3"/>
<protein>
    <submittedName>
        <fullName evidence="8">Uncharacterized protein LOC109709405 isoform X1</fullName>
    </submittedName>
</protein>
<reference evidence="5 6" key="1">
    <citation type="journal article" date="2016" name="DNA Res.">
        <title>The draft genome of MD-2 pineapple using hybrid error correction of long reads.</title>
        <authorList>
            <person name="Redwan R.M."/>
            <person name="Saidin A."/>
            <person name="Kumar S.V."/>
        </authorList>
    </citation>
    <scope>NUCLEOTIDE SEQUENCE [LARGE SCALE GENOMIC DNA]</scope>
    <source>
        <strain evidence="6">cv. MD2</strain>
        <tissue evidence="5">Leaf</tissue>
    </source>
</reference>
<sequence length="213" mass="23865">MASSLSLKIWCFYIYVALICLSTSRSNADQVAGEAGKEMLCFDDNYFSSYACVSSTGQKIYSSCEDQYRLKAEGIIGVAPEATDEYCEGPCFEETMRVLLCIDNTLHGEFRFENSASVEDARNALQRGCSHTDKRGDFDDVTERPEGHHDNEHGDEHGDGVHGDEEHHHEEGDFYDHPGEFGYFDHGSKLDISTVRLMMMMMFVISGALLLLS</sequence>
<dbReference type="OrthoDB" id="1843925at2759"/>
<dbReference type="PANTHER" id="PTHR34366:SF2">
    <property type="entry name" value="OS07G0289901 PROTEIN"/>
    <property type="match status" value="1"/>
</dbReference>
<keyword evidence="2" id="KW-0472">Membrane</keyword>